<evidence type="ECO:0000256" key="6">
    <source>
        <dbReference type="ARBA" id="ARBA00023239"/>
    </source>
</evidence>
<keyword evidence="9" id="KW-1185">Reference proteome</keyword>
<dbReference type="Pfam" id="PF09349">
    <property type="entry name" value="OHCU_decarbox"/>
    <property type="match status" value="1"/>
</dbReference>
<dbReference type="PANTHER" id="PTHR43466">
    <property type="entry name" value="2-OXO-4-HYDROXY-4-CARBOXY-5-UREIDOIMIDAZOLINE DECARBOXYLASE-RELATED"/>
    <property type="match status" value="1"/>
</dbReference>
<dbReference type="InterPro" id="IPR036778">
    <property type="entry name" value="OHCU_decarboxylase_sf"/>
</dbReference>
<dbReference type="GO" id="GO:0051997">
    <property type="term" value="F:2-oxo-4-hydroxy-4-carboxy-5-ureidoimidazoline decarboxylase activity"/>
    <property type="evidence" value="ECO:0007669"/>
    <property type="project" value="UniProtKB-EC"/>
</dbReference>
<keyword evidence="6" id="KW-0456">Lyase</keyword>
<dbReference type="GO" id="GO:0006144">
    <property type="term" value="P:purine nucleobase metabolic process"/>
    <property type="evidence" value="ECO:0007669"/>
    <property type="project" value="UniProtKB-KW"/>
</dbReference>
<dbReference type="AlphaFoldDB" id="A0A1H0E3N1"/>
<comment type="catalytic activity">
    <reaction evidence="1">
        <text>5-hydroxy-2-oxo-4-ureido-2,5-dihydro-1H-imidazole-5-carboxylate + H(+) = (S)-allantoin + CO2</text>
        <dbReference type="Rhea" id="RHEA:26301"/>
        <dbReference type="ChEBI" id="CHEBI:15378"/>
        <dbReference type="ChEBI" id="CHEBI:15678"/>
        <dbReference type="ChEBI" id="CHEBI:16526"/>
        <dbReference type="ChEBI" id="CHEBI:58639"/>
        <dbReference type="EC" id="4.1.1.97"/>
    </reaction>
</comment>
<dbReference type="InterPro" id="IPR018020">
    <property type="entry name" value="OHCU_decarboxylase"/>
</dbReference>
<reference evidence="9" key="1">
    <citation type="submission" date="2016-10" db="EMBL/GenBank/DDBJ databases">
        <authorList>
            <person name="Varghese N."/>
            <person name="Submissions S."/>
        </authorList>
    </citation>
    <scope>NUCLEOTIDE SEQUENCE [LARGE SCALE GENOMIC DNA]</scope>
    <source>
        <strain evidence="9">BL47</strain>
    </source>
</reference>
<evidence type="ECO:0000256" key="1">
    <source>
        <dbReference type="ARBA" id="ARBA00001163"/>
    </source>
</evidence>
<proteinExistence type="predicted"/>
<sequence length="169" mass="18390">MPDLTTVNRMEASAFVALLRGVFEHAAWVAEAVAPQRPFVSIGDLHAAMMRALRSAPDEVQLTFLNGHPELAGPEARARALTADSASEQGSAGLDRMAEAEAAAFARLNTAYRARFGFPFIVAVRGRSRGEILSVFEVRLGRDPAAERETALEEVAQITRMRLDRLIDA</sequence>
<keyword evidence="5" id="KW-0210">Decarboxylase</keyword>
<dbReference type="GO" id="GO:0019628">
    <property type="term" value="P:urate catabolic process"/>
    <property type="evidence" value="ECO:0007669"/>
    <property type="project" value="UniProtKB-UniPathway"/>
</dbReference>
<accession>A0A1H0E3N1</accession>
<dbReference type="OrthoDB" id="9787041at2"/>
<evidence type="ECO:0000256" key="2">
    <source>
        <dbReference type="ARBA" id="ARBA00004754"/>
    </source>
</evidence>
<dbReference type="SUPFAM" id="SSF158694">
    <property type="entry name" value="UraD-Like"/>
    <property type="match status" value="1"/>
</dbReference>
<dbReference type="UniPathway" id="UPA00394">
    <property type="reaction ID" value="UER00652"/>
</dbReference>
<keyword evidence="4" id="KW-0659">Purine metabolism</keyword>
<protein>
    <recommendedName>
        <fullName evidence="3">2-oxo-4-hydroxy-4-carboxy-5-ureidoimidazoline decarboxylase</fullName>
        <ecNumber evidence="3">4.1.1.97</ecNumber>
    </recommendedName>
</protein>
<comment type="pathway">
    <text evidence="2">Purine metabolism; urate degradation; (S)-allantoin from urate: step 3/3.</text>
</comment>
<dbReference type="Gene3D" id="1.10.3330.10">
    <property type="entry name" value="Oxo-4-hydroxy-4-carboxy-5-ureidoimidazoline decarboxylase"/>
    <property type="match status" value="1"/>
</dbReference>
<dbReference type="NCBIfam" id="TIGR03164">
    <property type="entry name" value="UHCUDC"/>
    <property type="match status" value="1"/>
</dbReference>
<dbReference type="InterPro" id="IPR017580">
    <property type="entry name" value="OHCU_decarboxylase-1"/>
</dbReference>
<evidence type="ECO:0000313" key="8">
    <source>
        <dbReference type="EMBL" id="SDN76903.1"/>
    </source>
</evidence>
<evidence type="ECO:0000256" key="5">
    <source>
        <dbReference type="ARBA" id="ARBA00022793"/>
    </source>
</evidence>
<dbReference type="Proteomes" id="UP000198704">
    <property type="component" value="Unassembled WGS sequence"/>
</dbReference>
<name>A0A1H0E3N1_9HYPH</name>
<organism evidence="8 9">
    <name type="scientific">Methylobacterium phyllostachyos</name>
    <dbReference type="NCBI Taxonomy" id="582672"/>
    <lineage>
        <taxon>Bacteria</taxon>
        <taxon>Pseudomonadati</taxon>
        <taxon>Pseudomonadota</taxon>
        <taxon>Alphaproteobacteria</taxon>
        <taxon>Hyphomicrobiales</taxon>
        <taxon>Methylobacteriaceae</taxon>
        <taxon>Methylobacterium</taxon>
    </lineage>
</organism>
<dbReference type="RefSeq" id="WP_091718136.1">
    <property type="nucleotide sequence ID" value="NZ_FNHS01000011.1"/>
</dbReference>
<evidence type="ECO:0000256" key="4">
    <source>
        <dbReference type="ARBA" id="ARBA00022631"/>
    </source>
</evidence>
<dbReference type="GO" id="GO:0000255">
    <property type="term" value="P:allantoin metabolic process"/>
    <property type="evidence" value="ECO:0007669"/>
    <property type="project" value="InterPro"/>
</dbReference>
<dbReference type="STRING" id="582672.SAMN05216360_11137"/>
<dbReference type="EC" id="4.1.1.97" evidence="3"/>
<evidence type="ECO:0000256" key="3">
    <source>
        <dbReference type="ARBA" id="ARBA00012257"/>
    </source>
</evidence>
<dbReference type="PANTHER" id="PTHR43466:SF1">
    <property type="entry name" value="2-OXO-4-HYDROXY-4-CARBOXY-5-UREIDOIMIDAZOLINE DECARBOXYLASE-RELATED"/>
    <property type="match status" value="1"/>
</dbReference>
<dbReference type="EMBL" id="FNHS01000011">
    <property type="protein sequence ID" value="SDN76903.1"/>
    <property type="molecule type" value="Genomic_DNA"/>
</dbReference>
<evidence type="ECO:0000259" key="7">
    <source>
        <dbReference type="Pfam" id="PF09349"/>
    </source>
</evidence>
<evidence type="ECO:0000313" key="9">
    <source>
        <dbReference type="Proteomes" id="UP000198704"/>
    </source>
</evidence>
<feature type="domain" description="Oxo-4-hydroxy-4-carboxy-5-ureidoimidazoline decarboxylase" evidence="7">
    <location>
        <begin position="8"/>
        <end position="164"/>
    </location>
</feature>
<gene>
    <name evidence="8" type="ORF">SAMN05216360_11137</name>
</gene>